<sequence length="131" mass="14747">MRKYSEKRLNSKSYIISCSSCVGFSCLTELFRISSLFCLRNSPSAIIFFSSSLSALRGLISADPELLAFRLAIKNPACDIPCNSFPFTTCIHTSTSNDYEHDRSPKSGMDFVLLFANSDYIYLIFHQNSWG</sequence>
<name>A0A1A9UET0_GLOAU</name>
<dbReference type="PROSITE" id="PS51257">
    <property type="entry name" value="PROKAR_LIPOPROTEIN"/>
    <property type="match status" value="1"/>
</dbReference>
<protein>
    <submittedName>
        <fullName evidence="1">Uncharacterized protein</fullName>
    </submittedName>
</protein>
<evidence type="ECO:0000313" key="2">
    <source>
        <dbReference type="Proteomes" id="UP000078200"/>
    </source>
</evidence>
<reference evidence="1" key="1">
    <citation type="submission" date="2020-05" db="UniProtKB">
        <authorList>
            <consortium name="EnsemblMetazoa"/>
        </authorList>
    </citation>
    <scope>IDENTIFICATION</scope>
    <source>
        <strain evidence="1">TTRI</strain>
    </source>
</reference>
<accession>A0A1A9UET0</accession>
<organism evidence="1 2">
    <name type="scientific">Glossina austeni</name>
    <name type="common">Savannah tsetse fly</name>
    <dbReference type="NCBI Taxonomy" id="7395"/>
    <lineage>
        <taxon>Eukaryota</taxon>
        <taxon>Metazoa</taxon>
        <taxon>Ecdysozoa</taxon>
        <taxon>Arthropoda</taxon>
        <taxon>Hexapoda</taxon>
        <taxon>Insecta</taxon>
        <taxon>Pterygota</taxon>
        <taxon>Neoptera</taxon>
        <taxon>Endopterygota</taxon>
        <taxon>Diptera</taxon>
        <taxon>Brachycera</taxon>
        <taxon>Muscomorpha</taxon>
        <taxon>Hippoboscoidea</taxon>
        <taxon>Glossinidae</taxon>
        <taxon>Glossina</taxon>
    </lineage>
</organism>
<dbReference type="AlphaFoldDB" id="A0A1A9UET0"/>
<evidence type="ECO:0000313" key="1">
    <source>
        <dbReference type="EnsemblMetazoa" id="GAUT002472-PA"/>
    </source>
</evidence>
<dbReference type="EnsemblMetazoa" id="GAUT002472-RA">
    <property type="protein sequence ID" value="GAUT002472-PA"/>
    <property type="gene ID" value="GAUT002472"/>
</dbReference>
<keyword evidence="2" id="KW-1185">Reference proteome</keyword>
<dbReference type="Proteomes" id="UP000078200">
    <property type="component" value="Unassembled WGS sequence"/>
</dbReference>
<dbReference type="VEuPathDB" id="VectorBase:GAUT002472"/>
<proteinExistence type="predicted"/>